<sequence>MTERVGVEVTVLLLLVRRWWCSCLDTRMSTKFSTGDDSGLLICGCRLDRGLGCGGRCRRCLLVARRPYPDTFSLWSMNTHHPLLHENVVGLPHPY</sequence>
<proteinExistence type="predicted"/>
<evidence type="ECO:0008006" key="4">
    <source>
        <dbReference type="Google" id="ProtNLM"/>
    </source>
</evidence>
<dbReference type="EMBL" id="CABPRJ010000017">
    <property type="protein sequence ID" value="VVC25667.1"/>
    <property type="molecule type" value="Genomic_DNA"/>
</dbReference>
<protein>
    <recommendedName>
        <fullName evidence="4">Secreted protein</fullName>
    </recommendedName>
</protein>
<organism evidence="2 3">
    <name type="scientific">Cinara cedri</name>
    <dbReference type="NCBI Taxonomy" id="506608"/>
    <lineage>
        <taxon>Eukaryota</taxon>
        <taxon>Metazoa</taxon>
        <taxon>Ecdysozoa</taxon>
        <taxon>Arthropoda</taxon>
        <taxon>Hexapoda</taxon>
        <taxon>Insecta</taxon>
        <taxon>Pterygota</taxon>
        <taxon>Neoptera</taxon>
        <taxon>Paraneoptera</taxon>
        <taxon>Hemiptera</taxon>
        <taxon>Sternorrhyncha</taxon>
        <taxon>Aphidomorpha</taxon>
        <taxon>Aphidoidea</taxon>
        <taxon>Aphididae</taxon>
        <taxon>Lachninae</taxon>
        <taxon>Cinara</taxon>
    </lineage>
</organism>
<dbReference type="Proteomes" id="UP000325440">
    <property type="component" value="Unassembled WGS sequence"/>
</dbReference>
<reference evidence="2 3" key="1">
    <citation type="submission" date="2019-08" db="EMBL/GenBank/DDBJ databases">
        <authorList>
            <person name="Alioto T."/>
            <person name="Alioto T."/>
            <person name="Gomez Garrido J."/>
        </authorList>
    </citation>
    <scope>NUCLEOTIDE SEQUENCE [LARGE SCALE GENOMIC DNA]</scope>
</reference>
<keyword evidence="1" id="KW-0732">Signal</keyword>
<evidence type="ECO:0000313" key="3">
    <source>
        <dbReference type="Proteomes" id="UP000325440"/>
    </source>
</evidence>
<evidence type="ECO:0000256" key="1">
    <source>
        <dbReference type="SAM" id="SignalP"/>
    </source>
</evidence>
<evidence type="ECO:0000313" key="2">
    <source>
        <dbReference type="EMBL" id="VVC25667.1"/>
    </source>
</evidence>
<feature type="chain" id="PRO_5022810595" description="Secreted protein" evidence="1">
    <location>
        <begin position="22"/>
        <end position="95"/>
    </location>
</feature>
<name>A0A5E4M719_9HEMI</name>
<gene>
    <name evidence="2" type="ORF">CINCED_3A019274</name>
</gene>
<feature type="signal peptide" evidence="1">
    <location>
        <begin position="1"/>
        <end position="21"/>
    </location>
</feature>
<dbReference type="AlphaFoldDB" id="A0A5E4M719"/>
<keyword evidence="3" id="KW-1185">Reference proteome</keyword>
<accession>A0A5E4M719</accession>